<name>A0A5C6BJZ9_9PLAN</name>
<accession>A0A5C6BJZ9</accession>
<comment type="caution">
    <text evidence="1">The sequence shown here is derived from an EMBL/GenBank/DDBJ whole genome shotgun (WGS) entry which is preliminary data.</text>
</comment>
<dbReference type="EMBL" id="SJPP01000001">
    <property type="protein sequence ID" value="TWU11871.1"/>
    <property type="molecule type" value="Genomic_DNA"/>
</dbReference>
<protein>
    <submittedName>
        <fullName evidence="1">Phage portal protein, lambda family</fullName>
    </submittedName>
</protein>
<evidence type="ECO:0000313" key="2">
    <source>
        <dbReference type="Proteomes" id="UP000320735"/>
    </source>
</evidence>
<dbReference type="RefSeq" id="WP_146369415.1">
    <property type="nucleotide sequence ID" value="NZ_SJPP01000001.1"/>
</dbReference>
<organism evidence="1 2">
    <name type="scientific">Symmachiella macrocystis</name>
    <dbReference type="NCBI Taxonomy" id="2527985"/>
    <lineage>
        <taxon>Bacteria</taxon>
        <taxon>Pseudomonadati</taxon>
        <taxon>Planctomycetota</taxon>
        <taxon>Planctomycetia</taxon>
        <taxon>Planctomycetales</taxon>
        <taxon>Planctomycetaceae</taxon>
        <taxon>Symmachiella</taxon>
    </lineage>
</organism>
<keyword evidence="2" id="KW-1185">Reference proteome</keyword>
<proteinExistence type="predicted"/>
<dbReference type="GO" id="GO:0019068">
    <property type="term" value="P:virion assembly"/>
    <property type="evidence" value="ECO:0007669"/>
    <property type="project" value="InterPro"/>
</dbReference>
<dbReference type="Proteomes" id="UP000320735">
    <property type="component" value="Unassembled WGS sequence"/>
</dbReference>
<dbReference type="OrthoDB" id="208663at2"/>
<gene>
    <name evidence="1" type="ORF">CA54_06830</name>
</gene>
<dbReference type="AlphaFoldDB" id="A0A5C6BJZ9"/>
<dbReference type="GO" id="GO:0005198">
    <property type="term" value="F:structural molecule activity"/>
    <property type="evidence" value="ECO:0007669"/>
    <property type="project" value="InterPro"/>
</dbReference>
<sequence length="451" mass="50528">MLGYFRDRWRVAALRARYARRVQERLLNLVETSGPLPVSEDPGKWTLLGPGSGAMDAVQRTDLRTRARQLAMTNSHARNVIRLLEIYVVGPGLKLSHGARHEDAAAKELAGRADAVWAEFLRANQRHFSYREYGRRAWRDGECFLRLFRRPAWPPSVRFVDPETIATPAHQEEGEGILTQPEDVETPVAYQQVDAVSLELREEIPAAEMLHTKLGADSNLKRGVTILAPAIETLESFDKWLETELLARRLQSSIVLWRKVQGSPSEVASVADGAQHNSRTDPYGTVRSEKVRAGTILTTSQGTDLQFLQPDTNFGDAVPMGRLLLLCLAAGQGLPEFMLTCDASNANFASTMVAEGPAVKLFQAEQQFFVAEFERLWRWVISEAIRAGLLPDDFHDQVVPLWSAPELVNRDRPRERLADARLCDAGILSKAEVARRDGADPELMRSEREEE</sequence>
<evidence type="ECO:0000313" key="1">
    <source>
        <dbReference type="EMBL" id="TWU11871.1"/>
    </source>
</evidence>
<dbReference type="Pfam" id="PF05136">
    <property type="entry name" value="Phage_portal_2"/>
    <property type="match status" value="1"/>
</dbReference>
<reference evidence="1 2" key="1">
    <citation type="submission" date="2019-02" db="EMBL/GenBank/DDBJ databases">
        <title>Deep-cultivation of Planctomycetes and their phenomic and genomic characterization uncovers novel biology.</title>
        <authorList>
            <person name="Wiegand S."/>
            <person name="Jogler M."/>
            <person name="Boedeker C."/>
            <person name="Pinto D."/>
            <person name="Vollmers J."/>
            <person name="Rivas-Marin E."/>
            <person name="Kohn T."/>
            <person name="Peeters S.H."/>
            <person name="Heuer A."/>
            <person name="Rast P."/>
            <person name="Oberbeckmann S."/>
            <person name="Bunk B."/>
            <person name="Jeske O."/>
            <person name="Meyerdierks A."/>
            <person name="Storesund J.E."/>
            <person name="Kallscheuer N."/>
            <person name="Luecker S."/>
            <person name="Lage O.M."/>
            <person name="Pohl T."/>
            <person name="Merkel B.J."/>
            <person name="Hornburger P."/>
            <person name="Mueller R.-W."/>
            <person name="Bruemmer F."/>
            <person name="Labrenz M."/>
            <person name="Spormann A.M."/>
            <person name="Op Den Camp H."/>
            <person name="Overmann J."/>
            <person name="Amann R."/>
            <person name="Jetten M.S.M."/>
            <person name="Mascher T."/>
            <person name="Medema M.H."/>
            <person name="Devos D.P."/>
            <person name="Kaster A.-K."/>
            <person name="Ovreas L."/>
            <person name="Rohde M."/>
            <person name="Galperin M.Y."/>
            <person name="Jogler C."/>
        </authorList>
    </citation>
    <scope>NUCLEOTIDE SEQUENCE [LARGE SCALE GENOMIC DNA]</scope>
    <source>
        <strain evidence="1 2">CA54</strain>
    </source>
</reference>
<dbReference type="InterPro" id="IPR006429">
    <property type="entry name" value="Phage_lambda_portal"/>
</dbReference>